<evidence type="ECO:0000256" key="4">
    <source>
        <dbReference type="ARBA" id="ARBA00029821"/>
    </source>
</evidence>
<dbReference type="PANTHER" id="PTHR21451">
    <property type="entry name" value="HISTONE H3 METHYLTRANSFERASE"/>
    <property type="match status" value="1"/>
</dbReference>
<accession>A0A830HCY2</accession>
<evidence type="ECO:0000256" key="1">
    <source>
        <dbReference type="ARBA" id="ARBA00012190"/>
    </source>
</evidence>
<organism evidence="7 8">
    <name type="scientific">Pycnococcus provasolii</name>
    <dbReference type="NCBI Taxonomy" id="41880"/>
    <lineage>
        <taxon>Eukaryota</taxon>
        <taxon>Viridiplantae</taxon>
        <taxon>Chlorophyta</taxon>
        <taxon>Pseudoscourfieldiophyceae</taxon>
        <taxon>Pseudoscourfieldiales</taxon>
        <taxon>Pycnococcaceae</taxon>
        <taxon>Pycnococcus</taxon>
    </lineage>
</organism>
<evidence type="ECO:0000256" key="5">
    <source>
        <dbReference type="ARBA" id="ARBA00047770"/>
    </source>
</evidence>
<keyword evidence="3" id="KW-0156">Chromatin regulator</keyword>
<evidence type="ECO:0000313" key="8">
    <source>
        <dbReference type="Proteomes" id="UP000660262"/>
    </source>
</evidence>
<dbReference type="Proteomes" id="UP000660262">
    <property type="component" value="Unassembled WGS sequence"/>
</dbReference>
<proteinExistence type="predicted"/>
<reference evidence="7" key="1">
    <citation type="submission" date="2020-10" db="EMBL/GenBank/DDBJ databases">
        <title>Unveiling of a novel bifunctional photoreceptor, Dualchrome1, isolated from a cosmopolitan green alga.</title>
        <authorList>
            <person name="Suzuki S."/>
            <person name="Kawachi M."/>
        </authorList>
    </citation>
    <scope>NUCLEOTIDE SEQUENCE</scope>
    <source>
        <strain evidence="7">NIES 2893</strain>
    </source>
</reference>
<dbReference type="GO" id="GO:0140956">
    <property type="term" value="F:histone H3K79 trimethyltransferase activity"/>
    <property type="evidence" value="ECO:0007669"/>
    <property type="project" value="UniProtKB-EC"/>
</dbReference>
<evidence type="ECO:0000256" key="3">
    <source>
        <dbReference type="ARBA" id="ARBA00022853"/>
    </source>
</evidence>
<keyword evidence="8" id="KW-1185">Reference proteome</keyword>
<dbReference type="SUPFAM" id="SSF53335">
    <property type="entry name" value="S-adenosyl-L-methionine-dependent methyltransferases"/>
    <property type="match status" value="1"/>
</dbReference>
<sequence>MCVCEWRRRWESSRRGTPSSGDSIRRMQLLGVTLGVGAHRILFGVCLQFTRHFSLPPMAYACATRGPARLTSVRKTSAAGRNGARQRVVASSSSTATATLVEAKRIYEAAFASLPHSRCMQLAQGSSKRNEQNDEWFYGELDFSTFAALLSNLSPGGTGGESFVDLGSGAGKAVAVAALTQAYKSCIGVELLPELHAEATAAQEKVLALATESHHVNLPCTYELREGNMFAHDCRNADILYCHATCLGRETMQLLGWQLEEQLKPGARVVIMSKSLNSSLFEPYGPGVISMPQGHSEATLDCYLYVKL</sequence>
<feature type="domain" description="DOT1" evidence="6">
    <location>
        <begin position="136"/>
        <end position="277"/>
    </location>
</feature>
<dbReference type="InterPro" id="IPR030445">
    <property type="entry name" value="H3-K79_meTrfase"/>
</dbReference>
<dbReference type="PANTHER" id="PTHR21451:SF19">
    <property type="entry name" value="ACTIVATED IN BLOCKED UNFOLDED PROTEIN RESPONSE"/>
    <property type="match status" value="1"/>
</dbReference>
<dbReference type="EMBL" id="BNJQ01000008">
    <property type="protein sequence ID" value="GHP04885.1"/>
    <property type="molecule type" value="Genomic_DNA"/>
</dbReference>
<dbReference type="Gene3D" id="3.40.50.150">
    <property type="entry name" value="Vaccinia Virus protein VP39"/>
    <property type="match status" value="1"/>
</dbReference>
<dbReference type="Pfam" id="PF08123">
    <property type="entry name" value="DOT1"/>
    <property type="match status" value="1"/>
</dbReference>
<evidence type="ECO:0000313" key="7">
    <source>
        <dbReference type="EMBL" id="GHP04885.1"/>
    </source>
</evidence>
<evidence type="ECO:0000259" key="6">
    <source>
        <dbReference type="Pfam" id="PF08123"/>
    </source>
</evidence>
<comment type="catalytic activity">
    <reaction evidence="5">
        <text>L-lysyl(79)-[histone H3] + 3 S-adenosyl-L-methionine = N(6),N(6),N(6)-trimethyl-L-lysyl(79)-[histone H3] + 3 S-adenosyl-L-homocysteine + 3 H(+)</text>
        <dbReference type="Rhea" id="RHEA:60328"/>
        <dbReference type="Rhea" id="RHEA-COMP:15549"/>
        <dbReference type="Rhea" id="RHEA-COMP:15552"/>
        <dbReference type="ChEBI" id="CHEBI:15378"/>
        <dbReference type="ChEBI" id="CHEBI:29969"/>
        <dbReference type="ChEBI" id="CHEBI:57856"/>
        <dbReference type="ChEBI" id="CHEBI:59789"/>
        <dbReference type="ChEBI" id="CHEBI:61961"/>
        <dbReference type="EC" id="2.1.1.360"/>
    </reaction>
</comment>
<dbReference type="InterPro" id="IPR029063">
    <property type="entry name" value="SAM-dependent_MTases_sf"/>
</dbReference>
<protein>
    <recommendedName>
        <fullName evidence="2">Histone-lysine N-methyltransferase, H3 lysine-79 specific</fullName>
        <ecNumber evidence="1">2.1.1.360</ecNumber>
    </recommendedName>
    <alternativeName>
        <fullName evidence="4">Histone H3-K79 methyltransferase</fullName>
    </alternativeName>
</protein>
<name>A0A830HCY2_9CHLO</name>
<comment type="caution">
    <text evidence="7">The sequence shown here is derived from an EMBL/GenBank/DDBJ whole genome shotgun (WGS) entry which is preliminary data.</text>
</comment>
<dbReference type="EC" id="2.1.1.360" evidence="1"/>
<evidence type="ECO:0000256" key="2">
    <source>
        <dbReference type="ARBA" id="ARBA00020987"/>
    </source>
</evidence>
<gene>
    <name evidence="7" type="ORF">PPROV_000363600</name>
</gene>
<dbReference type="InterPro" id="IPR025789">
    <property type="entry name" value="DOT1_dom"/>
</dbReference>
<dbReference type="OrthoDB" id="443402at2759"/>
<dbReference type="AlphaFoldDB" id="A0A830HCY2"/>
<dbReference type="GO" id="GO:0051726">
    <property type="term" value="P:regulation of cell cycle"/>
    <property type="evidence" value="ECO:0007669"/>
    <property type="project" value="InterPro"/>
</dbReference>